<dbReference type="Proteomes" id="UP001056120">
    <property type="component" value="Linkage Group LG02"/>
</dbReference>
<reference evidence="1 2" key="2">
    <citation type="journal article" date="2022" name="Mol. Ecol. Resour.">
        <title>The genomes of chicory, endive, great burdock and yacon provide insights into Asteraceae paleo-polyploidization history and plant inulin production.</title>
        <authorList>
            <person name="Fan W."/>
            <person name="Wang S."/>
            <person name="Wang H."/>
            <person name="Wang A."/>
            <person name="Jiang F."/>
            <person name="Liu H."/>
            <person name="Zhao H."/>
            <person name="Xu D."/>
            <person name="Zhang Y."/>
        </authorList>
    </citation>
    <scope>NUCLEOTIDE SEQUENCE [LARGE SCALE GENOMIC DNA]</scope>
    <source>
        <strain evidence="2">cv. Yunnan</strain>
        <tissue evidence="1">Leaves</tissue>
    </source>
</reference>
<protein>
    <submittedName>
        <fullName evidence="1">Uncharacterized protein</fullName>
    </submittedName>
</protein>
<reference evidence="2" key="1">
    <citation type="journal article" date="2022" name="Mol. Ecol. Resour.">
        <title>The genomes of chicory, endive, great burdock and yacon provide insights into Asteraceae palaeo-polyploidization history and plant inulin production.</title>
        <authorList>
            <person name="Fan W."/>
            <person name="Wang S."/>
            <person name="Wang H."/>
            <person name="Wang A."/>
            <person name="Jiang F."/>
            <person name="Liu H."/>
            <person name="Zhao H."/>
            <person name="Xu D."/>
            <person name="Zhang Y."/>
        </authorList>
    </citation>
    <scope>NUCLEOTIDE SEQUENCE [LARGE SCALE GENOMIC DNA]</scope>
    <source>
        <strain evidence="2">cv. Yunnan</strain>
    </source>
</reference>
<gene>
    <name evidence="1" type="ORF">L1987_07400</name>
</gene>
<evidence type="ECO:0000313" key="2">
    <source>
        <dbReference type="Proteomes" id="UP001056120"/>
    </source>
</evidence>
<comment type="caution">
    <text evidence="1">The sequence shown here is derived from an EMBL/GenBank/DDBJ whole genome shotgun (WGS) entry which is preliminary data.</text>
</comment>
<evidence type="ECO:0000313" key="1">
    <source>
        <dbReference type="EMBL" id="KAI3825771.1"/>
    </source>
</evidence>
<proteinExistence type="predicted"/>
<accession>A0ACB9K0F7</accession>
<sequence>MLASIPPSISLGATRPTSGFNAMFNNHDHNFVFGTMLNSNDEDNNNVNMTTSINLVPVKRPLPGLFWKEEGHAGNSPYTKRFLAGSNSDGSVATQIPYQLSSMNWYS</sequence>
<keyword evidence="2" id="KW-1185">Reference proteome</keyword>
<dbReference type="EMBL" id="CM042019">
    <property type="protein sequence ID" value="KAI3825771.1"/>
    <property type="molecule type" value="Genomic_DNA"/>
</dbReference>
<organism evidence="1 2">
    <name type="scientific">Smallanthus sonchifolius</name>
    <dbReference type="NCBI Taxonomy" id="185202"/>
    <lineage>
        <taxon>Eukaryota</taxon>
        <taxon>Viridiplantae</taxon>
        <taxon>Streptophyta</taxon>
        <taxon>Embryophyta</taxon>
        <taxon>Tracheophyta</taxon>
        <taxon>Spermatophyta</taxon>
        <taxon>Magnoliopsida</taxon>
        <taxon>eudicotyledons</taxon>
        <taxon>Gunneridae</taxon>
        <taxon>Pentapetalae</taxon>
        <taxon>asterids</taxon>
        <taxon>campanulids</taxon>
        <taxon>Asterales</taxon>
        <taxon>Asteraceae</taxon>
        <taxon>Asteroideae</taxon>
        <taxon>Heliantheae alliance</taxon>
        <taxon>Millerieae</taxon>
        <taxon>Smallanthus</taxon>
    </lineage>
</organism>
<name>A0ACB9K0F7_9ASTR</name>